<proteinExistence type="predicted"/>
<protein>
    <submittedName>
        <fullName evidence="2">Uncharacterized protein</fullName>
    </submittedName>
</protein>
<feature type="transmembrane region" description="Helical" evidence="1">
    <location>
        <begin position="21"/>
        <end position="40"/>
    </location>
</feature>
<gene>
    <name evidence="2" type="ORF">ABE541_10340</name>
</gene>
<accession>A0ABV0BSA4</accession>
<dbReference type="RefSeq" id="WP_168126922.1">
    <property type="nucleotide sequence ID" value="NZ_JBDJLH010000002.1"/>
</dbReference>
<keyword evidence="1" id="KW-0472">Membrane</keyword>
<keyword evidence="1" id="KW-0812">Transmembrane</keyword>
<comment type="caution">
    <text evidence="2">The sequence shown here is derived from an EMBL/GenBank/DDBJ whole genome shotgun (WGS) entry which is preliminary data.</text>
</comment>
<keyword evidence="3" id="KW-1185">Reference proteome</keyword>
<feature type="transmembrane region" description="Helical" evidence="1">
    <location>
        <begin position="223"/>
        <end position="240"/>
    </location>
</feature>
<evidence type="ECO:0000313" key="2">
    <source>
        <dbReference type="EMBL" id="MEN5377661.1"/>
    </source>
</evidence>
<feature type="transmembrane region" description="Helical" evidence="1">
    <location>
        <begin position="67"/>
        <end position="82"/>
    </location>
</feature>
<name>A0ABV0BSA4_9SPHI</name>
<evidence type="ECO:0000256" key="1">
    <source>
        <dbReference type="SAM" id="Phobius"/>
    </source>
</evidence>
<feature type="transmembrane region" description="Helical" evidence="1">
    <location>
        <begin position="46"/>
        <end position="62"/>
    </location>
</feature>
<sequence length="270" mass="31254">MSKKNNSISISKKKFGKNNSAISLIFVIMFSLLGVIGIIIDWKSGLSGLALVTVLYVVHSFVKFNYFLYFIGLSFVAIYLLSEWQDIEFLQIVLSSIFLTFLFFIKSSYQTYKALDSFEIFYLDSRELHCLSTENDADYKGYALDPRSYLKKYAAEKISAISFKRKDMTIAIDDLLIRPRALTTIDLEQIYDFVKINYPNLLNRDEFIQQNLSKENQYYIHKIYIFSPILVLALVIYFFGDNGKDHILTLCCLILMVILPVVISKFLARV</sequence>
<evidence type="ECO:0000313" key="3">
    <source>
        <dbReference type="Proteomes" id="UP001409291"/>
    </source>
</evidence>
<reference evidence="2 3" key="1">
    <citation type="submission" date="2024-04" db="EMBL/GenBank/DDBJ databases">
        <title>WGS of bacteria from Torrens River.</title>
        <authorList>
            <person name="Wyrsch E.R."/>
            <person name="Drigo B."/>
        </authorList>
    </citation>
    <scope>NUCLEOTIDE SEQUENCE [LARGE SCALE GENOMIC DNA]</scope>
    <source>
        <strain evidence="2 3">TWI391</strain>
    </source>
</reference>
<dbReference type="Proteomes" id="UP001409291">
    <property type="component" value="Unassembled WGS sequence"/>
</dbReference>
<dbReference type="EMBL" id="JBDJNQ010000004">
    <property type="protein sequence ID" value="MEN5377661.1"/>
    <property type="molecule type" value="Genomic_DNA"/>
</dbReference>
<feature type="transmembrane region" description="Helical" evidence="1">
    <location>
        <begin position="246"/>
        <end position="268"/>
    </location>
</feature>
<keyword evidence="1" id="KW-1133">Transmembrane helix</keyword>
<organism evidence="2 3">
    <name type="scientific">Sphingobacterium kitahiroshimense</name>
    <dbReference type="NCBI Taxonomy" id="470446"/>
    <lineage>
        <taxon>Bacteria</taxon>
        <taxon>Pseudomonadati</taxon>
        <taxon>Bacteroidota</taxon>
        <taxon>Sphingobacteriia</taxon>
        <taxon>Sphingobacteriales</taxon>
        <taxon>Sphingobacteriaceae</taxon>
        <taxon>Sphingobacterium</taxon>
    </lineage>
</organism>
<feature type="transmembrane region" description="Helical" evidence="1">
    <location>
        <begin position="88"/>
        <end position="105"/>
    </location>
</feature>